<sequence length="156" mass="17569">MSFLTNNNLQFKIVTAPELYAVRQPVLRPHLKPEDCGFEGDTDPDALHFAAFNDDRMVGVLTALHRTHVHFGDEAAIQFRGMAVLADFQGRKIGGALLRWAETVLVQQGARRFWLNARIKAVPFYETANYRGNGTYFDIPGIGPHQTLFKTIDKPL</sequence>
<dbReference type="PROSITE" id="PS51186">
    <property type="entry name" value="GNAT"/>
    <property type="match status" value="1"/>
</dbReference>
<dbReference type="AlphaFoldDB" id="A0A255ZAL5"/>
<keyword evidence="3" id="KW-1185">Reference proteome</keyword>
<evidence type="ECO:0000313" key="2">
    <source>
        <dbReference type="EMBL" id="OYQ38499.1"/>
    </source>
</evidence>
<dbReference type="InterPro" id="IPR000182">
    <property type="entry name" value="GNAT_dom"/>
</dbReference>
<protein>
    <recommendedName>
        <fullName evidence="1">N-acetyltransferase domain-containing protein</fullName>
    </recommendedName>
</protein>
<name>A0A255ZAL5_9FLAO</name>
<evidence type="ECO:0000259" key="1">
    <source>
        <dbReference type="PROSITE" id="PS51186"/>
    </source>
</evidence>
<dbReference type="SUPFAM" id="SSF55729">
    <property type="entry name" value="Acyl-CoA N-acyltransferases (Nat)"/>
    <property type="match status" value="1"/>
</dbReference>
<feature type="domain" description="N-acetyltransferase" evidence="1">
    <location>
        <begin position="6"/>
        <end position="153"/>
    </location>
</feature>
<dbReference type="OrthoDB" id="2352823at2"/>
<dbReference type="CDD" id="cd04301">
    <property type="entry name" value="NAT_SF"/>
    <property type="match status" value="1"/>
</dbReference>
<organism evidence="2 3">
    <name type="scientific">Flavobacterium aurantiibacter</name>
    <dbReference type="NCBI Taxonomy" id="2023067"/>
    <lineage>
        <taxon>Bacteria</taxon>
        <taxon>Pseudomonadati</taxon>
        <taxon>Bacteroidota</taxon>
        <taxon>Flavobacteriia</taxon>
        <taxon>Flavobacteriales</taxon>
        <taxon>Flavobacteriaceae</taxon>
        <taxon>Flavobacterium</taxon>
    </lineage>
</organism>
<reference evidence="2 3" key="1">
    <citation type="submission" date="2017-07" db="EMBL/GenBank/DDBJ databases">
        <title>Flavobacterium cyanobacteriorum sp. nov., isolated from cyanobacterial aggregates in a eutrophic lake.</title>
        <authorList>
            <person name="Cai H."/>
        </authorList>
    </citation>
    <scope>NUCLEOTIDE SEQUENCE [LARGE SCALE GENOMIC DNA]</scope>
    <source>
        <strain evidence="2 3">TH167</strain>
    </source>
</reference>
<dbReference type="EMBL" id="NOXX01000228">
    <property type="protein sequence ID" value="OYQ38499.1"/>
    <property type="molecule type" value="Genomic_DNA"/>
</dbReference>
<dbReference type="Gene3D" id="3.40.630.30">
    <property type="match status" value="1"/>
</dbReference>
<proteinExistence type="predicted"/>
<gene>
    <name evidence="2" type="ORF">CHX27_15190</name>
</gene>
<dbReference type="GO" id="GO:0016747">
    <property type="term" value="F:acyltransferase activity, transferring groups other than amino-acyl groups"/>
    <property type="evidence" value="ECO:0007669"/>
    <property type="project" value="InterPro"/>
</dbReference>
<dbReference type="InterPro" id="IPR016181">
    <property type="entry name" value="Acyl_CoA_acyltransferase"/>
</dbReference>
<comment type="caution">
    <text evidence="2">The sequence shown here is derived from an EMBL/GenBank/DDBJ whole genome shotgun (WGS) entry which is preliminary data.</text>
</comment>
<dbReference type="Proteomes" id="UP000216035">
    <property type="component" value="Unassembled WGS sequence"/>
</dbReference>
<accession>A0A255ZAL5</accession>
<evidence type="ECO:0000313" key="3">
    <source>
        <dbReference type="Proteomes" id="UP000216035"/>
    </source>
</evidence>
<dbReference type="Pfam" id="PF00583">
    <property type="entry name" value="Acetyltransf_1"/>
    <property type="match status" value="1"/>
</dbReference>
<dbReference type="RefSeq" id="WP_094487582.1">
    <property type="nucleotide sequence ID" value="NZ_NOXX01000228.1"/>
</dbReference>